<sequence length="3372" mass="389104">MFESLLEKVLNSVLGQFIEGFDAQNLHIGIWSGEVTISNVSLKADIIKMLELPLRLCFSHIGKLKLNVPWKSLTSSPVEIMLSDLYIIISADHPDLWQYINYAGFKKKMEILEKFKESIIQNINDKSKQKDDKEDGYVKKLILKIIDNLQLSISNIHIRFEDTIRNEFAWGFSIKTIETFTCNSDWKKQYFDRNKEENKKVPLQKLLTLANIGAYWNQQERRFLNSQEKEVILKEMEEMIINTPDPKSHPKYGQFILLLNAQGRLYQNTSGKFDSPEFCLSIELSAIDIALENLQLQQIIRMAELFSLYQNRLNKQKKQKLLLSNQQIEEQKLLFISLYEKILRSPDQSIKALTKDENELFEQSVSNLSIEVLCEAAKEIIKVVQKELAIKEAEEKKKKSGGWFSWGKKKESDLLEQKEKDDLSSFIDQLADFQDIKDVRRPLDYVWLSVLFSLKTGSVHILKQFDTKREGIQLTYCGFDGSFEMKDSGMVMKLGLQFIGIDIVTEPIQNGIVMFSEQKRIAFLEQINNQKFIDFVFETNPPHHKGVDKYIKLQTGALKLIFNPIVMVRINQFTDFQVKDETLKNAAWDQMEIAQDLAAQQMAQSQLSPSILFIDVKIKSTIVLVPIPNSQENWLLNIGDLSIITPKIDELHYDNFEISLQDFTFKHYNSINECHQSINRGVFLENIDESYSIIQNIRVIIRAQILRGSSKPPKELAQIIIDGELPQLDVFVNPNIYTRILKIGECFAEPKKEQEEIFRKQTKLSIENVQTERTALMESATKVGKIWKRGQLLTWSCYTGVLSGGYIYLFAKPKDQQPESHFWIRNSDFIDVTQEEAGMNYAFYIKNKYGDTLVAFDKPKMVNDWKDAIEQLRTMPRVEKNKDREDTEKTQSDKIKESRPLNFKFALKGFGAHIQDEKKQDWLKVIISGLNAGANLSNGSINLDLKLRDLYVTDSVQIYMNPLLQYIVKSDPDPESNELININVQQIGKTDQRYNKRNLIVAVTFGSLSVIAKPLIVAKLLIFISPPQNQVDDMQIIQGKDNQKLLQDQAKKELENNSQQQNINFDNMQDIILMDVNVKIRSINAILVHRFTTLPLAEIKIQNTEIGLIKYVDEMQLNGSLGNLQLFDLTNYPNTLSKESEYKLINPKQMIGVKHQQQSLLKVKLNLFTEGSKKIVNNVNIIINVDMSQIIIHVMMQPVLRLLDFTLQQLLFALSNPKQTINPIVKQQEIQLEQEIEIYQQQKKQEKKAQTILLSDDETIYLTKQLQNPPAMQLNVVINNPQVILKPHQESDSAMVIDLGTIIVSNKRSQVTNRVIKQEQQLDSVWVDIFILNMKDIQLYQQKGQNKREFSLPFDFNISVEIFGMFQQYQLFYPKIKFDEQLKINCFIAPMILQMTHSDYMFLMKCLFHNIAYDDGFDNMIRNSHPQYFEAFFQQQKQQELKLKEMLLIQNDQPQLSFQLDMENLSLFLLKDIQPKPTPFLRMNLIMMRVSFQKCNNGSAKVGLLIRDMEGSNFQQTKQGEFNELPFIGSMNFQQTYTYDQVTNLNGLVRGRQATLSNANQILNLASRGMLSQQQQRQLIFKFEDAYQQIEENPQYKLAFNMQMQMTGDKNINIELYDFKLQIHAGPLFDVLALIAMDDPDLTPSPGKYVIIQQQIQQNTQQQLEQIQVPQNTQQGSLQININLRNVITCIPTQIEQNVLTVRGKFDIFMKMNPQKSVKEIEKEIKQNNIPESDWRKLNETMKIEAKLEKLEIFLCKSYDLTKKDDFNQVKKREILNPINLEVILIKSSVILQNFQGFAEWTYLNGGISPINLKVSFQDLFTIKEGLNYQLSQIPKQPEQQQQQINQDKKNNEISQLDASHLNKMQLITVKIDLEIEKIKIIVLNDMGNCYSPLFDYEMDALKVTLDQNNLYLKLSITLPFKLSNFNPLCSKWEPIIENTGFQIEIFQSQLQGLGGEVSNLITIEQMKEFDNFNLTLSTICIQTILRTLKIMEKIFNKQINEISQNPQKSFATDEDSSHSDDNIIQASPYAIRNLTGYPLVVEFIDNQKLPSLNIHINQQQNLIFDNELQVAGNGQRRVNVTIKVDKQPFFINQIDLDKSLNRFYEQDKLQVQAKVQVDQVSNQKILSLIAPVIITNKTNKQIMVQISDEKHQQTIKLNPKKIDSEINYLAPVPLGFVNPKISIRFSECLEYTQEVFVESLLKFQDKKYEIETRDGQFIIVKINKDSNLQGKFDIQLQTPFKINNSLPVDIYVQMMNQNKETTFTKKISQQQTIEDYQHGHQKCSYLRIYIEGYYWSDEFKLFAADEMQQKNDDCLSYITINDSNNNPITLLIFESQKQQEGSSSTREYVIHCSGYIINNSGIQLQYYASNNKNNLTQLGGMESINTGDPLNRQIVLLGRESGNILQLSHNSSKSKISQFPIQISTIGEPEIDVIIANEEDSNQLLQTFLGAKIQITRCNKKYTLFNKIITFEPRFIIVNNCNQEIVISQDEDSYLQTVPSNQRIIFQTLYNSKQKVRNPFQFINMNLNNNNYQQSSRLNISAVGIVYYQLRNKDKPQEKLFFSCDIRQEECSLYIIFNQLNQDQAPYKIELSDQNLELEIQELQVMLNPDNQVTYFAWDDPLRLQKFLSIELRIRDDPLSEYKPFKYDLYPDYIGLLEVHIFKPKKGSKSPFIYVALSILPKGCQKQIQIMLATQEQIKMAKAKPKQDFLKQLKQKNNVDIDDEDESRAQSVSLQRQSTIDDSDKIEKRINLKLNSFSLSLVHNSDVKKRPAEFFHFICSNIEFVAISTVLNQVLQLRVQYINFDHNAEFFVQFPVVITPQKYAQYHVMPKQQQQQQKQQLQQQQQIDKYFFNVMIIKDKRVSDIQLFQNITFELDPFEIRVEQLFIINLLEFYQAITSFQGQIYELEKNQSGSFIAEKQIEMLKQHEEEKEMDYNNQHNLQSFIEFNQEWKTRKLPDAQLPTYISEIIISPIQLNLTVQMSGKGDLKMGNLAIFASVAQAIGVVLSDISEAPIFFQGWKIENCFDTGSGILNKMMQFYKQEGIKQIGSVIGSLSIIGNPIGLLNNISTGFKDLVDKPAAGLTQGPLEAGLGLAQGATSLVSHTIAGAFNSVNKITGSVGSGLANLTMDEDYLRKREKQKMHKPKHLGEGLGQGAKSIATGIYDGITGVFLKPIKGAKENGIKGVFTGTAQGLAGLIIKPITGVLDGMSQTAAGIQNTVSYFDDKPNNHRARNIRPVYGLEGYLDDFNPIDAEGFAMIHFLKNGLLQNDRFIASQLIIPDVQEQENKFMLTITLENFVYMSFKTKKKVWIIQTIDITHLEEVPSGIKIQVNKPQKQLKNKYVTQIQIKGEQKINILKVMQTVWEQNRTNQK</sequence>
<dbReference type="Pfam" id="PF12624">
    <property type="entry name" value="VPS13_N"/>
    <property type="match status" value="1"/>
</dbReference>
<dbReference type="GO" id="GO:0006869">
    <property type="term" value="P:lipid transport"/>
    <property type="evidence" value="ECO:0007669"/>
    <property type="project" value="UniProtKB-KW"/>
</dbReference>
<comment type="similarity">
    <text evidence="1">Belongs to the VPS13 family.</text>
</comment>
<evidence type="ECO:0008006" key="8">
    <source>
        <dbReference type="Google" id="ProtNLM"/>
    </source>
</evidence>
<keyword evidence="2" id="KW-0813">Transport</keyword>
<comment type="caution">
    <text evidence="6">The sequence shown here is derived from an EMBL/GenBank/DDBJ whole genome shotgun (WGS) entry which is preliminary data.</text>
</comment>
<keyword evidence="7" id="KW-1185">Reference proteome</keyword>
<evidence type="ECO:0000259" key="4">
    <source>
        <dbReference type="Pfam" id="PF12624"/>
    </source>
</evidence>
<evidence type="ECO:0000256" key="1">
    <source>
        <dbReference type="ARBA" id="ARBA00006545"/>
    </source>
</evidence>
<keyword evidence="3" id="KW-0445">Lipid transport</keyword>
<dbReference type="PANTHER" id="PTHR16166">
    <property type="entry name" value="VACUOLAR PROTEIN SORTING-ASSOCIATED PROTEIN VPS13"/>
    <property type="match status" value="1"/>
</dbReference>
<protein>
    <recommendedName>
        <fullName evidence="8">PH domain-containing protein</fullName>
    </recommendedName>
</protein>
<feature type="domain" description="Vacuolar protein sorting-associated protein 13 VPS13 adaptor binding" evidence="5">
    <location>
        <begin position="2074"/>
        <end position="2625"/>
    </location>
</feature>
<feature type="domain" description="Chorein N-terminal" evidence="4">
    <location>
        <begin position="1"/>
        <end position="320"/>
    </location>
</feature>
<dbReference type="InterPro" id="IPR026847">
    <property type="entry name" value="VPS13"/>
</dbReference>
<dbReference type="InterPro" id="IPR026854">
    <property type="entry name" value="VPS13_N"/>
</dbReference>
<evidence type="ECO:0000259" key="5">
    <source>
        <dbReference type="Pfam" id="PF25036"/>
    </source>
</evidence>
<evidence type="ECO:0000256" key="3">
    <source>
        <dbReference type="ARBA" id="ARBA00023055"/>
    </source>
</evidence>
<dbReference type="Pfam" id="PF25036">
    <property type="entry name" value="VPS13_VAB"/>
    <property type="match status" value="1"/>
</dbReference>
<evidence type="ECO:0000313" key="7">
    <source>
        <dbReference type="Proteomes" id="UP000692954"/>
    </source>
</evidence>
<organism evidence="6 7">
    <name type="scientific">Paramecium sonneborni</name>
    <dbReference type="NCBI Taxonomy" id="65129"/>
    <lineage>
        <taxon>Eukaryota</taxon>
        <taxon>Sar</taxon>
        <taxon>Alveolata</taxon>
        <taxon>Ciliophora</taxon>
        <taxon>Intramacronucleata</taxon>
        <taxon>Oligohymenophorea</taxon>
        <taxon>Peniculida</taxon>
        <taxon>Parameciidae</taxon>
        <taxon>Paramecium</taxon>
    </lineage>
</organism>
<gene>
    <name evidence="6" type="ORF">PSON_ATCC_30995.1.T0140468</name>
</gene>
<dbReference type="EMBL" id="CAJJDN010000014">
    <property type="protein sequence ID" value="CAD8060804.1"/>
    <property type="molecule type" value="Genomic_DNA"/>
</dbReference>
<evidence type="ECO:0000313" key="6">
    <source>
        <dbReference type="EMBL" id="CAD8060804.1"/>
    </source>
</evidence>
<dbReference type="Proteomes" id="UP000692954">
    <property type="component" value="Unassembled WGS sequence"/>
</dbReference>
<proteinExistence type="inferred from homology"/>
<dbReference type="PANTHER" id="PTHR16166:SF93">
    <property type="entry name" value="INTERMEMBRANE LIPID TRANSFER PROTEIN VPS13"/>
    <property type="match status" value="1"/>
</dbReference>
<name>A0A8S1LD49_9CILI</name>
<dbReference type="OrthoDB" id="272810at2759"/>
<dbReference type="GO" id="GO:0006623">
    <property type="term" value="P:protein targeting to vacuole"/>
    <property type="evidence" value="ECO:0007669"/>
    <property type="project" value="TreeGrafter"/>
</dbReference>
<evidence type="ECO:0000256" key="2">
    <source>
        <dbReference type="ARBA" id="ARBA00022448"/>
    </source>
</evidence>
<dbReference type="GO" id="GO:0045053">
    <property type="term" value="P:protein retention in Golgi apparatus"/>
    <property type="evidence" value="ECO:0007669"/>
    <property type="project" value="TreeGrafter"/>
</dbReference>
<reference evidence="6" key="1">
    <citation type="submission" date="2021-01" db="EMBL/GenBank/DDBJ databases">
        <authorList>
            <consortium name="Genoscope - CEA"/>
            <person name="William W."/>
        </authorList>
    </citation>
    <scope>NUCLEOTIDE SEQUENCE</scope>
</reference>
<accession>A0A8S1LD49</accession>
<dbReference type="InterPro" id="IPR009543">
    <property type="entry name" value="VPS13_VAB"/>
</dbReference>